<sequence>MEHPTDVSKMEDVFSIQRLEMHRPETVLPSSFDHMLQRLDKAYQRFWKRLEVRMSTPHAQYKGSERKGESRGEPGPPQSKAPSQAMVKPYPGTSWLRATLAKPVKHPTRRRRLDNRKQLRTTRSPCNLPIERDLEHHVSVLGFQMRTSSQTQGGAGDTLAHPIQAALPGVIPTLPSQGIG</sequence>
<gene>
    <name evidence="2" type="ORF">PECUL_23A011762</name>
</gene>
<proteinExistence type="predicted"/>
<accession>A0AAD1R6U0</accession>
<evidence type="ECO:0000313" key="2">
    <source>
        <dbReference type="EMBL" id="CAH2224640.1"/>
    </source>
</evidence>
<dbReference type="EMBL" id="OW240912">
    <property type="protein sequence ID" value="CAH2224640.1"/>
    <property type="molecule type" value="Genomic_DNA"/>
</dbReference>
<protein>
    <submittedName>
        <fullName evidence="2">Uncharacterized protein</fullName>
    </submittedName>
</protein>
<name>A0AAD1R6U0_PELCU</name>
<reference evidence="2" key="1">
    <citation type="submission" date="2022-03" db="EMBL/GenBank/DDBJ databases">
        <authorList>
            <person name="Alioto T."/>
            <person name="Alioto T."/>
            <person name="Gomez Garrido J."/>
        </authorList>
    </citation>
    <scope>NUCLEOTIDE SEQUENCE</scope>
</reference>
<evidence type="ECO:0000313" key="3">
    <source>
        <dbReference type="Proteomes" id="UP001295444"/>
    </source>
</evidence>
<keyword evidence="3" id="KW-1185">Reference proteome</keyword>
<feature type="region of interest" description="Disordered" evidence="1">
    <location>
        <begin position="58"/>
        <end position="90"/>
    </location>
</feature>
<organism evidence="2 3">
    <name type="scientific">Pelobates cultripes</name>
    <name type="common">Western spadefoot toad</name>
    <dbReference type="NCBI Taxonomy" id="61616"/>
    <lineage>
        <taxon>Eukaryota</taxon>
        <taxon>Metazoa</taxon>
        <taxon>Chordata</taxon>
        <taxon>Craniata</taxon>
        <taxon>Vertebrata</taxon>
        <taxon>Euteleostomi</taxon>
        <taxon>Amphibia</taxon>
        <taxon>Batrachia</taxon>
        <taxon>Anura</taxon>
        <taxon>Pelobatoidea</taxon>
        <taxon>Pelobatidae</taxon>
        <taxon>Pelobates</taxon>
    </lineage>
</organism>
<dbReference type="Proteomes" id="UP001295444">
    <property type="component" value="Chromosome 01"/>
</dbReference>
<dbReference type="AlphaFoldDB" id="A0AAD1R6U0"/>
<feature type="compositionally biased region" description="Basic and acidic residues" evidence="1">
    <location>
        <begin position="63"/>
        <end position="72"/>
    </location>
</feature>
<evidence type="ECO:0000256" key="1">
    <source>
        <dbReference type="SAM" id="MobiDB-lite"/>
    </source>
</evidence>